<feature type="transmembrane region" description="Helical" evidence="6">
    <location>
        <begin position="387"/>
        <end position="410"/>
    </location>
</feature>
<evidence type="ECO:0000259" key="7">
    <source>
        <dbReference type="SMART" id="SM00563"/>
    </source>
</evidence>
<dbReference type="SMART" id="SM00563">
    <property type="entry name" value="PlsC"/>
    <property type="match status" value="1"/>
</dbReference>
<keyword evidence="2" id="KW-1003">Cell membrane</keyword>
<dbReference type="Pfam" id="PF03176">
    <property type="entry name" value="MMPL"/>
    <property type="match status" value="2"/>
</dbReference>
<comment type="subcellular location">
    <subcellularLocation>
        <location evidence="1">Cell membrane</location>
        <topology evidence="1">Multi-pass membrane protein</topology>
    </subcellularLocation>
</comment>
<reference evidence="8 9" key="1">
    <citation type="submission" date="2017-01" db="EMBL/GenBank/DDBJ databases">
        <authorList>
            <person name="Varghese N."/>
            <person name="Submissions S."/>
        </authorList>
    </citation>
    <scope>NUCLEOTIDE SEQUENCE [LARGE SCALE GENOMIC DNA]</scope>
    <source>
        <strain evidence="8 9">DSM 2061</strain>
    </source>
</reference>
<keyword evidence="9" id="KW-1185">Reference proteome</keyword>
<evidence type="ECO:0000256" key="1">
    <source>
        <dbReference type="ARBA" id="ARBA00004651"/>
    </source>
</evidence>
<dbReference type="CDD" id="cd07989">
    <property type="entry name" value="LPLAT_AGPAT-like"/>
    <property type="match status" value="1"/>
</dbReference>
<dbReference type="Pfam" id="PF01553">
    <property type="entry name" value="Acyltransferase"/>
    <property type="match status" value="1"/>
</dbReference>
<dbReference type="PANTHER" id="PTHR33406:SF13">
    <property type="entry name" value="MEMBRANE PROTEIN YDFJ"/>
    <property type="match status" value="1"/>
</dbReference>
<proteinExistence type="predicted"/>
<sequence length="1228" mass="138007">MGNFFFKAYRLIAQKRKLSVAILLLVVMGLSAIVSRIQFEDDITSLIPANEEAQRIQKVLKSITFTDKIIISIQKDEEGGVNDLTQYARDLLDSLEQNQSEFIKNIQGRVNSDDVPKTLDLVYEHLPLFLEPDDYPQIAQKINSDSIAHITAENYRTLISPSGIVAKKTIVKDPLRLSFIALKRLQELGVGEDFKLKNGFLVDQEEKNILLFLTPAYGSNETDKNLPFSDALYELQNQLNAAYTGKVHSEYYGAALVAVANAKQIRSDIQFTVSIAMTLLIVILMLFYRKLALPFILFLPTLIGALLSIAFLCILREKISAISLGIGSVLLGVTLDYALHILTHIRNGNGAENLYKEVAPSILMSSLTTASAFLCLLFLESQALQDLGIFAAVSVLGASVFALLFVPQVYSAKKAVSSRRTILDRVASFDFHKSKWAIMGLVLFSLISIFTYNKVVFNKDIARLNYETELLRDARKRLETLTDISSKSIYLATYGNDTQTVLGQNDSLYNILKTLEANDKILSFSSVGGLIRAKTTQEEKIALWKDFWSATKIKTTQKKLIESGNEFGFKPTTFNKFYDLLNADFEPLEVDDFEAIKSFSLDDYIVKDENGTTITSLIKVDEDHIDLIREQFENSPNTLLIDRQQVNETFLGNLKNDFNSLIGYSLIVVLFILFFFYRSLSLTVVTSIPIFLTWFLTVGIMGLFHIEFNIFNIIICSFIFGLGVDYSIFITNGLLTEYRTGEKVLHTHKTSILLSVITTIAGVGVLIFAKHPVLYTISTVSLIGILSAAFVAFTVQPLLFRLFIGSADKRPISLRYFIHSVLSFGYFGTGGFLYSIYGWAKLKLSPQSLMEENIGFHRAVSKLMGSVLYTNPFVSKKIKNLSKETFEKPVMIIANHTSFLDILAIGMLHPKIVFLVNDWVYNSPVFGSAAKLAGAYPVSGGIENGEAYLKEKVAQGFSLIAFPEGTRSSSNKIKRFHKGAFYLAQQFELDILPVLIHGNSEVLPKGSFIIRDGSITIELLPKIKANDPKFGKNYSERAKQLGAYFRKEFQRLRNEIEDQDYWTKTLLENYRYKGDTVYKSVKLDLAAHKETYTLLLKHIGKKTKMIHLSQDYGQLDLLLALDSIDRKITTYLGDHEAALLLKNNFLTQNYSKISLAENMAQAFETDAELVLVDIKMESGQLAELLGDTVETLILLKEAQQMELSPIEALGFATSQQNDNFRLLKKRRS</sequence>
<dbReference type="InterPro" id="IPR050545">
    <property type="entry name" value="Mycobact_MmpL"/>
</dbReference>
<feature type="transmembrane region" description="Helical" evidence="6">
    <location>
        <begin position="362"/>
        <end position="381"/>
    </location>
</feature>
<dbReference type="InterPro" id="IPR002123">
    <property type="entry name" value="Plipid/glycerol_acylTrfase"/>
</dbReference>
<feature type="transmembrane region" description="Helical" evidence="6">
    <location>
        <begin position="436"/>
        <end position="453"/>
    </location>
</feature>
<evidence type="ECO:0000313" key="8">
    <source>
        <dbReference type="EMBL" id="SIT05583.1"/>
    </source>
</evidence>
<feature type="transmembrane region" description="Helical" evidence="6">
    <location>
        <begin position="751"/>
        <end position="769"/>
    </location>
</feature>
<dbReference type="Gene3D" id="1.20.1640.10">
    <property type="entry name" value="Multidrug efflux transporter AcrB transmembrane domain"/>
    <property type="match status" value="2"/>
</dbReference>
<evidence type="ECO:0000256" key="2">
    <source>
        <dbReference type="ARBA" id="ARBA00022475"/>
    </source>
</evidence>
<evidence type="ECO:0000256" key="4">
    <source>
        <dbReference type="ARBA" id="ARBA00022989"/>
    </source>
</evidence>
<feature type="domain" description="Phospholipid/glycerol acyltransferase" evidence="7">
    <location>
        <begin position="890"/>
        <end position="999"/>
    </location>
</feature>
<keyword evidence="3 6" id="KW-0812">Transmembrane</keyword>
<dbReference type="PANTHER" id="PTHR33406">
    <property type="entry name" value="MEMBRANE PROTEIN MJ1562-RELATED"/>
    <property type="match status" value="1"/>
</dbReference>
<dbReference type="EMBL" id="FTOB01000008">
    <property type="protein sequence ID" value="SIT05583.1"/>
    <property type="molecule type" value="Genomic_DNA"/>
</dbReference>
<evidence type="ECO:0000256" key="6">
    <source>
        <dbReference type="SAM" id="Phobius"/>
    </source>
</evidence>
<evidence type="ECO:0000313" key="9">
    <source>
        <dbReference type="Proteomes" id="UP000185728"/>
    </source>
</evidence>
<dbReference type="RefSeq" id="WP_076456851.1">
    <property type="nucleotide sequence ID" value="NZ_FTOB01000008.1"/>
</dbReference>
<name>A0ABY1L0X8_9FLAO</name>
<protein>
    <recommendedName>
        <fullName evidence="7">Phospholipid/glycerol acyltransferase domain-containing protein</fullName>
    </recommendedName>
</protein>
<feature type="transmembrane region" description="Helical" evidence="6">
    <location>
        <begin position="269"/>
        <end position="288"/>
    </location>
</feature>
<dbReference type="SUPFAM" id="SSF69593">
    <property type="entry name" value="Glycerol-3-phosphate (1)-acyltransferase"/>
    <property type="match status" value="1"/>
</dbReference>
<feature type="transmembrane region" description="Helical" evidence="6">
    <location>
        <begin position="775"/>
        <end position="804"/>
    </location>
</feature>
<keyword evidence="4 6" id="KW-1133">Transmembrane helix</keyword>
<evidence type="ECO:0000256" key="5">
    <source>
        <dbReference type="ARBA" id="ARBA00023136"/>
    </source>
</evidence>
<dbReference type="InterPro" id="IPR004869">
    <property type="entry name" value="MMPL_dom"/>
</dbReference>
<evidence type="ECO:0000256" key="3">
    <source>
        <dbReference type="ARBA" id="ARBA00022692"/>
    </source>
</evidence>
<dbReference type="SUPFAM" id="SSF82866">
    <property type="entry name" value="Multidrug efflux transporter AcrB transmembrane domain"/>
    <property type="match status" value="2"/>
</dbReference>
<accession>A0ABY1L0X8</accession>
<feature type="transmembrane region" description="Helical" evidence="6">
    <location>
        <begin position="710"/>
        <end position="730"/>
    </location>
</feature>
<feature type="transmembrane region" description="Helical" evidence="6">
    <location>
        <begin position="684"/>
        <end position="704"/>
    </location>
</feature>
<comment type="caution">
    <text evidence="8">The sequence shown here is derived from an EMBL/GenBank/DDBJ whole genome shotgun (WGS) entry which is preliminary data.</text>
</comment>
<organism evidence="8 9">
    <name type="scientific">Zobellia uliginosa</name>
    <dbReference type="NCBI Taxonomy" id="143224"/>
    <lineage>
        <taxon>Bacteria</taxon>
        <taxon>Pseudomonadati</taxon>
        <taxon>Bacteroidota</taxon>
        <taxon>Flavobacteriia</taxon>
        <taxon>Flavobacteriales</taxon>
        <taxon>Flavobacteriaceae</taxon>
        <taxon>Zobellia</taxon>
    </lineage>
</organism>
<feature type="transmembrane region" description="Helical" evidence="6">
    <location>
        <begin position="321"/>
        <end position="342"/>
    </location>
</feature>
<gene>
    <name evidence="8" type="ORF">SAMN05421766_10841</name>
</gene>
<feature type="transmembrane region" description="Helical" evidence="6">
    <location>
        <begin position="658"/>
        <end position="677"/>
    </location>
</feature>
<feature type="transmembrane region" description="Helical" evidence="6">
    <location>
        <begin position="816"/>
        <end position="840"/>
    </location>
</feature>
<dbReference type="Proteomes" id="UP000185728">
    <property type="component" value="Unassembled WGS sequence"/>
</dbReference>
<keyword evidence="5 6" id="KW-0472">Membrane</keyword>
<feature type="transmembrane region" description="Helical" evidence="6">
    <location>
        <begin position="295"/>
        <end position="315"/>
    </location>
</feature>